<keyword evidence="2" id="KW-1133">Transmembrane helix</keyword>
<sequence length="396" mass="44453">MAQEKATVHVRVDRAEAPDKNLLYTKGERRYARDRRPTKYTDAHQLMEHIRKEGLKEKMTVEFAGGRAEPQMLDEAIRAGMGVDWAVEERNVDVEEEVDEEEAIDGGEEGDGTMAEKKKKKKKKIIIIIIIIIIWCCNGIIITIIIFLIMVAYMRLEAGEDCTHELETLKRLRQGTQPGVKGKCDLTDPNKYIKKEFPSLTPFGFLLSAMISGGQMVSEFFTSWHKAMGIVQACDNDLHQVVRHIEANCRGPFPRQLPELLMDEINSLLAQPVLAGTNDKGEELVRSFIPISKKYWAAYLSVELYERPKQDFIRLGVGVPCQVTVQQYNKGIPAAVRPTALPPSHLSDEQLAAHAALGRIRAPEATEHLERRRARQAAQTVNLAVTDGAKEDAGET</sequence>
<feature type="compositionally biased region" description="Acidic residues" evidence="1">
    <location>
        <begin position="96"/>
        <end position="111"/>
    </location>
</feature>
<dbReference type="AlphaFoldDB" id="A0A0G4GEB7"/>
<dbReference type="InParanoid" id="A0A0G4GEB7"/>
<accession>A0A0G4GEB7</accession>
<feature type="transmembrane region" description="Helical" evidence="2">
    <location>
        <begin position="125"/>
        <end position="154"/>
    </location>
</feature>
<name>A0A0G4GEB7_VITBC</name>
<evidence type="ECO:0000313" key="3">
    <source>
        <dbReference type="EMBL" id="CEM27677.1"/>
    </source>
</evidence>
<dbReference type="PhylomeDB" id="A0A0G4GEB7"/>
<organism evidence="3 4">
    <name type="scientific">Vitrella brassicaformis (strain CCMP3155)</name>
    <dbReference type="NCBI Taxonomy" id="1169540"/>
    <lineage>
        <taxon>Eukaryota</taxon>
        <taxon>Sar</taxon>
        <taxon>Alveolata</taxon>
        <taxon>Colpodellida</taxon>
        <taxon>Vitrellaceae</taxon>
        <taxon>Vitrella</taxon>
    </lineage>
</organism>
<dbReference type="EMBL" id="CDMY01000638">
    <property type="protein sequence ID" value="CEM27677.1"/>
    <property type="molecule type" value="Genomic_DNA"/>
</dbReference>
<dbReference type="VEuPathDB" id="CryptoDB:Vbra_22725"/>
<keyword evidence="4" id="KW-1185">Reference proteome</keyword>
<evidence type="ECO:0000313" key="4">
    <source>
        <dbReference type="Proteomes" id="UP000041254"/>
    </source>
</evidence>
<proteinExistence type="predicted"/>
<keyword evidence="2" id="KW-0812">Transmembrane</keyword>
<evidence type="ECO:0000256" key="2">
    <source>
        <dbReference type="SAM" id="Phobius"/>
    </source>
</evidence>
<feature type="region of interest" description="Disordered" evidence="1">
    <location>
        <begin position="96"/>
        <end position="115"/>
    </location>
</feature>
<keyword evidence="2" id="KW-0472">Membrane</keyword>
<evidence type="ECO:0000256" key="1">
    <source>
        <dbReference type="SAM" id="MobiDB-lite"/>
    </source>
</evidence>
<reference evidence="3 4" key="1">
    <citation type="submission" date="2014-11" db="EMBL/GenBank/DDBJ databases">
        <authorList>
            <person name="Zhu J."/>
            <person name="Qi W."/>
            <person name="Song R."/>
        </authorList>
    </citation>
    <scope>NUCLEOTIDE SEQUENCE [LARGE SCALE GENOMIC DNA]</scope>
</reference>
<gene>
    <name evidence="3" type="ORF">Vbra_22725</name>
</gene>
<dbReference type="Proteomes" id="UP000041254">
    <property type="component" value="Unassembled WGS sequence"/>
</dbReference>
<protein>
    <submittedName>
        <fullName evidence="3">Uncharacterized protein</fullName>
    </submittedName>
</protein>